<gene>
    <name evidence="1" type="ORF">V1517DRAFT_311032</name>
</gene>
<evidence type="ECO:0000313" key="1">
    <source>
        <dbReference type="EMBL" id="KAK9319091.1"/>
    </source>
</evidence>
<proteinExistence type="predicted"/>
<comment type="caution">
    <text evidence="1">The sequence shown here is derived from an EMBL/GenBank/DDBJ whole genome shotgun (WGS) entry which is preliminary data.</text>
</comment>
<reference evidence="2" key="1">
    <citation type="journal article" date="2024" name="Front. Bioeng. Biotechnol.">
        <title>Genome-scale model development and genomic sequencing of the oleaginous clade Lipomyces.</title>
        <authorList>
            <person name="Czajka J.J."/>
            <person name="Han Y."/>
            <person name="Kim J."/>
            <person name="Mondo S.J."/>
            <person name="Hofstad B.A."/>
            <person name="Robles A."/>
            <person name="Haridas S."/>
            <person name="Riley R."/>
            <person name="LaButti K."/>
            <person name="Pangilinan J."/>
            <person name="Andreopoulos W."/>
            <person name="Lipzen A."/>
            <person name="Yan J."/>
            <person name="Wang M."/>
            <person name="Ng V."/>
            <person name="Grigoriev I.V."/>
            <person name="Spatafora J.W."/>
            <person name="Magnuson J.K."/>
            <person name="Baker S.E."/>
            <person name="Pomraning K.R."/>
        </authorList>
    </citation>
    <scope>NUCLEOTIDE SEQUENCE [LARGE SCALE GENOMIC DNA]</scope>
    <source>
        <strain evidence="2">CBS 10300</strain>
    </source>
</reference>
<keyword evidence="2" id="KW-1185">Reference proteome</keyword>
<accession>A0ACC3TDZ4</accession>
<dbReference type="EMBL" id="MU970230">
    <property type="protein sequence ID" value="KAK9319091.1"/>
    <property type="molecule type" value="Genomic_DNA"/>
</dbReference>
<protein>
    <submittedName>
        <fullName evidence="1">Uncharacterized protein</fullName>
    </submittedName>
</protein>
<name>A0ACC3TDZ4_9ASCO</name>
<organism evidence="1 2">
    <name type="scientific">Lipomyces orientalis</name>
    <dbReference type="NCBI Taxonomy" id="1233043"/>
    <lineage>
        <taxon>Eukaryota</taxon>
        <taxon>Fungi</taxon>
        <taxon>Dikarya</taxon>
        <taxon>Ascomycota</taxon>
        <taxon>Saccharomycotina</taxon>
        <taxon>Lipomycetes</taxon>
        <taxon>Lipomycetales</taxon>
        <taxon>Lipomycetaceae</taxon>
        <taxon>Lipomyces</taxon>
    </lineage>
</organism>
<evidence type="ECO:0000313" key="2">
    <source>
        <dbReference type="Proteomes" id="UP001489719"/>
    </source>
</evidence>
<sequence>MPKLVLDVDNPAVSIGNPVSGTVKLVLEKPTALDDIKIQFKGVSMTRIMASSGATFETTTTADDFAPMGGNSSQSEKHTHVNLTLSLFQHPKGTELPSGEHTLPFIFNVPVFSQCGCPPRIEQYIKDFKILKSPWKCEPTRSPSGYSNLLLPPSVKRNGFRAVEYKIVAIADWTKFYKRNMSKSVPISVISASFVHSIDPNWHISTPVSGLSRVYKNSAKSRKLPNSYFVPGALPKASGAMKLVSFGSNAFVDVPAVLELELDRSSVVVFDKFCPRLYLTIQVDDVSRIAGILSLALKSLVIMIKSCDEGFSQRHRFVSEPGDIVCFRTDINVPLEPMAIRGPARFRIDDKVIPGGLDISHIVPDFRVMSLTHHKQEVHVEAGISYNGGGTKLMEVLVPAVFQSGVDYDLDSRCILPPRYNFADYDLQSQQNSGRDGNDPFFDE</sequence>
<dbReference type="Proteomes" id="UP001489719">
    <property type="component" value="Unassembled WGS sequence"/>
</dbReference>